<evidence type="ECO:0000256" key="7">
    <source>
        <dbReference type="ARBA" id="ARBA00023294"/>
    </source>
</evidence>
<feature type="domain" description="TF-B3" evidence="10">
    <location>
        <begin position="120"/>
        <end position="222"/>
    </location>
</feature>
<dbReference type="GO" id="GO:0006355">
    <property type="term" value="P:regulation of DNA-templated transcription"/>
    <property type="evidence" value="ECO:0007669"/>
    <property type="project" value="InterPro"/>
</dbReference>
<comment type="caution">
    <text evidence="11">The sequence shown here is derived from an EMBL/GenBank/DDBJ whole genome shotgun (WGS) entry which is preliminary data.</text>
</comment>
<dbReference type="Pfam" id="PF06507">
    <property type="entry name" value="ARF_AD"/>
    <property type="match status" value="1"/>
</dbReference>
<evidence type="ECO:0000256" key="3">
    <source>
        <dbReference type="ARBA" id="ARBA00023015"/>
    </source>
</evidence>
<dbReference type="GO" id="GO:0005634">
    <property type="term" value="C:nucleus"/>
    <property type="evidence" value="ECO:0007669"/>
    <property type="project" value="UniProtKB-SubCell"/>
</dbReference>
<evidence type="ECO:0000256" key="8">
    <source>
        <dbReference type="RuleBase" id="RU004561"/>
    </source>
</evidence>
<dbReference type="EMBL" id="JAYMYS010000001">
    <property type="protein sequence ID" value="KAK7410563.1"/>
    <property type="molecule type" value="Genomic_DNA"/>
</dbReference>
<dbReference type="SUPFAM" id="SSF101936">
    <property type="entry name" value="DNA-binding pseudobarrel domain"/>
    <property type="match status" value="1"/>
</dbReference>
<dbReference type="PANTHER" id="PTHR31384">
    <property type="entry name" value="AUXIN RESPONSE FACTOR 4-RELATED"/>
    <property type="match status" value="1"/>
</dbReference>
<accession>A0AAN9T1M0</accession>
<protein>
    <recommendedName>
        <fullName evidence="8">Auxin response factor</fullName>
    </recommendedName>
</protein>
<dbReference type="Pfam" id="PF02362">
    <property type="entry name" value="B3"/>
    <property type="match status" value="1"/>
</dbReference>
<dbReference type="PROSITE" id="PS50863">
    <property type="entry name" value="B3"/>
    <property type="match status" value="1"/>
</dbReference>
<evidence type="ECO:0000256" key="5">
    <source>
        <dbReference type="ARBA" id="ARBA00023163"/>
    </source>
</evidence>
<dbReference type="InterPro" id="IPR044835">
    <property type="entry name" value="ARF_plant"/>
</dbReference>
<dbReference type="PANTHER" id="PTHR31384:SF94">
    <property type="entry name" value="AUXIN RESPONSE FACTOR 17"/>
    <property type="match status" value="1"/>
</dbReference>
<dbReference type="GO" id="GO:0009734">
    <property type="term" value="P:auxin-activated signaling pathway"/>
    <property type="evidence" value="ECO:0007669"/>
    <property type="project" value="UniProtKB-KW"/>
</dbReference>
<evidence type="ECO:0000256" key="4">
    <source>
        <dbReference type="ARBA" id="ARBA00023125"/>
    </source>
</evidence>
<keyword evidence="12" id="KW-1185">Reference proteome</keyword>
<name>A0AAN9T1M0_PSOTE</name>
<keyword evidence="5 8" id="KW-0804">Transcription</keyword>
<dbReference type="InterPro" id="IPR003340">
    <property type="entry name" value="B3_DNA-bd"/>
</dbReference>
<comment type="similarity">
    <text evidence="2 8">Belongs to the ARF family.</text>
</comment>
<comment type="subunit">
    <text evidence="8">Homodimers and heterodimers.</text>
</comment>
<evidence type="ECO:0000259" key="10">
    <source>
        <dbReference type="PROSITE" id="PS50863"/>
    </source>
</evidence>
<dbReference type="Gene3D" id="2.30.30.1040">
    <property type="match status" value="1"/>
</dbReference>
<dbReference type="AlphaFoldDB" id="A0AAN9T1M0"/>
<evidence type="ECO:0000256" key="6">
    <source>
        <dbReference type="ARBA" id="ARBA00023242"/>
    </source>
</evidence>
<sequence length="562" mass="61923">MPRQPPPSPPSRPGILDPKIWRACAGGTVEIPTLNSRVYYFPQGHFDQASSPPRNLSPELLAKPFILCTVASVQFLADPLTDEVFAKLILHPIANAAGPLPSVPSPPPPPQNDDNKVVTFSKILTASDANNGGGFSVPRYCADSVFPPLNFQADPPVQNLFVTDVHGFVWEFRHIYRGTPRRHLLTTGWSTFVNNKKLVAGDSVVFMKNSNGGLFVGIRRATRFAPVRNRVEEKEEEEEEDEEAREVFSRDGRGKLSAKVVAEAAELAARNKPFDVVYYPKTGWSEFVVKTEAVDEAMSVAWSPRIKVKMAMDSEDSSRLSWHQGEVSAVSLHGNGLWRGSPWRMLQITWDETNDPYLQNVKWVNPWQVELVSTTPALHSAFTPTPTPTATKKCRTALGSGVFTNGERDPYSVTRFSTMGQLNQTLLSYRSFPAGMQGARHDVFSASNFTNYPSDMSHLFMGSSFGNNTFPKMKVLSTELNVGSPPQSDEFSLDSRGSLHSSGTDLAGNHNCKKRKLVSVSFQLFGAVIQTEQHVENGLQGTGCTCTGSECQRASTDDDSYL</sequence>
<dbReference type="FunFam" id="2.40.330.10:FF:000001">
    <property type="entry name" value="Auxin response factor"/>
    <property type="match status" value="1"/>
</dbReference>
<dbReference type="Proteomes" id="UP001386955">
    <property type="component" value="Unassembled WGS sequence"/>
</dbReference>
<evidence type="ECO:0000313" key="11">
    <source>
        <dbReference type="EMBL" id="KAK7410563.1"/>
    </source>
</evidence>
<keyword evidence="7 8" id="KW-0927">Auxin signaling pathway</keyword>
<evidence type="ECO:0000256" key="2">
    <source>
        <dbReference type="ARBA" id="ARBA00007853"/>
    </source>
</evidence>
<keyword evidence="3 8" id="KW-0805">Transcription regulation</keyword>
<comment type="function">
    <text evidence="8">Auxin response factors (ARFs) are transcriptional factors that bind specifically to the DNA sequence 5'-TGTCTC-3' found in the auxin-responsive promoter elements (AuxREs).</text>
</comment>
<evidence type="ECO:0000313" key="12">
    <source>
        <dbReference type="Proteomes" id="UP001386955"/>
    </source>
</evidence>
<organism evidence="11 12">
    <name type="scientific">Psophocarpus tetragonolobus</name>
    <name type="common">Winged bean</name>
    <name type="synonym">Dolichos tetragonolobus</name>
    <dbReference type="NCBI Taxonomy" id="3891"/>
    <lineage>
        <taxon>Eukaryota</taxon>
        <taxon>Viridiplantae</taxon>
        <taxon>Streptophyta</taxon>
        <taxon>Embryophyta</taxon>
        <taxon>Tracheophyta</taxon>
        <taxon>Spermatophyta</taxon>
        <taxon>Magnoliopsida</taxon>
        <taxon>eudicotyledons</taxon>
        <taxon>Gunneridae</taxon>
        <taxon>Pentapetalae</taxon>
        <taxon>rosids</taxon>
        <taxon>fabids</taxon>
        <taxon>Fabales</taxon>
        <taxon>Fabaceae</taxon>
        <taxon>Papilionoideae</taxon>
        <taxon>50 kb inversion clade</taxon>
        <taxon>NPAAA clade</taxon>
        <taxon>indigoferoid/millettioid clade</taxon>
        <taxon>Phaseoleae</taxon>
        <taxon>Psophocarpus</taxon>
    </lineage>
</organism>
<comment type="subcellular location">
    <subcellularLocation>
        <location evidence="1 8">Nucleus</location>
    </subcellularLocation>
</comment>
<dbReference type="Gene3D" id="2.40.330.10">
    <property type="entry name" value="DNA-binding pseudobarrel domain"/>
    <property type="match status" value="1"/>
</dbReference>
<keyword evidence="4 8" id="KW-0238">DNA-binding</keyword>
<gene>
    <name evidence="11" type="ORF">VNO78_01435</name>
</gene>
<dbReference type="SMART" id="SM01019">
    <property type="entry name" value="B3"/>
    <property type="match status" value="1"/>
</dbReference>
<proteinExistence type="inferred from homology"/>
<reference evidence="11 12" key="1">
    <citation type="submission" date="2024-01" db="EMBL/GenBank/DDBJ databases">
        <title>The genomes of 5 underutilized Papilionoideae crops provide insights into root nodulation and disease resistanc.</title>
        <authorList>
            <person name="Jiang F."/>
        </authorList>
    </citation>
    <scope>NUCLEOTIDE SEQUENCE [LARGE SCALE GENOMIC DNA]</scope>
    <source>
        <strain evidence="11">DUOXIRENSHENG_FW03</strain>
        <tissue evidence="11">Leaves</tissue>
    </source>
</reference>
<dbReference type="CDD" id="cd10017">
    <property type="entry name" value="B3_DNA"/>
    <property type="match status" value="1"/>
</dbReference>
<evidence type="ECO:0000256" key="9">
    <source>
        <dbReference type="SAM" id="MobiDB-lite"/>
    </source>
</evidence>
<dbReference type="GO" id="GO:0003677">
    <property type="term" value="F:DNA binding"/>
    <property type="evidence" value="ECO:0007669"/>
    <property type="project" value="UniProtKB-KW"/>
</dbReference>
<evidence type="ECO:0000256" key="1">
    <source>
        <dbReference type="ARBA" id="ARBA00004123"/>
    </source>
</evidence>
<dbReference type="InterPro" id="IPR015300">
    <property type="entry name" value="DNA-bd_pseudobarrel_sf"/>
</dbReference>
<dbReference type="InterPro" id="IPR010525">
    <property type="entry name" value="ARF_dom"/>
</dbReference>
<feature type="region of interest" description="Disordered" evidence="9">
    <location>
        <begin position="485"/>
        <end position="506"/>
    </location>
</feature>
<keyword evidence="6 8" id="KW-0539">Nucleus</keyword>